<dbReference type="PANTHER" id="PTHR31719">
    <property type="entry name" value="NAC TRANSCRIPTION FACTOR 56"/>
    <property type="match status" value="1"/>
</dbReference>
<dbReference type="PANTHER" id="PTHR31719:SF130">
    <property type="entry name" value="NAC DOMAIN-CONTAINING PROTEIN 18"/>
    <property type="match status" value="1"/>
</dbReference>
<dbReference type="Gene3D" id="2.170.150.80">
    <property type="entry name" value="NAC domain"/>
    <property type="match status" value="1"/>
</dbReference>
<dbReference type="PROSITE" id="PS51005">
    <property type="entry name" value="NAC"/>
    <property type="match status" value="1"/>
</dbReference>
<keyword evidence="8" id="KW-1185">Reference proteome</keyword>
<dbReference type="InterPro" id="IPR003441">
    <property type="entry name" value="NAC-dom"/>
</dbReference>
<evidence type="ECO:0000313" key="7">
    <source>
        <dbReference type="EMBL" id="KAF1002631.1"/>
    </source>
</evidence>
<gene>
    <name evidence="7" type="ORF">AG4045_018514</name>
</gene>
<keyword evidence="4" id="KW-0539">Nucleus</keyword>
<evidence type="ECO:0000313" key="8">
    <source>
        <dbReference type="Proteomes" id="UP000593563"/>
    </source>
</evidence>
<reference evidence="7" key="1">
    <citation type="submission" date="2020-01" db="EMBL/GenBank/DDBJ databases">
        <title>The Celery Genome Sequence Reveals Sequential Paleo-tetraploidization, Resistance Gene Elimination, Karyotype Evolution, and Functional Innovation in Apiales.</title>
        <authorList>
            <person name="Song X."/>
        </authorList>
    </citation>
    <scope>NUCLEOTIDE SEQUENCE</scope>
    <source>
        <tissue evidence="7">Leaf</tissue>
    </source>
</reference>
<evidence type="ECO:0000259" key="6">
    <source>
        <dbReference type="PROSITE" id="PS51005"/>
    </source>
</evidence>
<keyword evidence="1" id="KW-0805">Transcription regulation</keyword>
<dbReference type="Pfam" id="PF02365">
    <property type="entry name" value="NAM"/>
    <property type="match status" value="1"/>
</dbReference>
<dbReference type="GO" id="GO:0006355">
    <property type="term" value="P:regulation of DNA-templated transcription"/>
    <property type="evidence" value="ECO:0007669"/>
    <property type="project" value="InterPro"/>
</dbReference>
<keyword evidence="2" id="KW-0238">DNA-binding</keyword>
<sequence>MMEKNSVLSSNGGELQLPVGFRFRPTDAELILYYLKPKVRSLPLTATFIPQIDEIFQSHPSHLPGDVKQRRYFFSKRKWDYSKTSKSRINYISDESGYWKIVGKEKAISVNVAPRTSVVVGTKKTFVLYEGKHTKTSWFMHEYRLLPSQISTAPTMECENWYAYRINQRKRNGRVKITRGNTKKKIVGEDDGVMELSVDNTVEFGSPPLPSPLCSSNEEEASA</sequence>
<organism evidence="7 8">
    <name type="scientific">Apium graveolens</name>
    <name type="common">Celery</name>
    <dbReference type="NCBI Taxonomy" id="4045"/>
    <lineage>
        <taxon>Eukaryota</taxon>
        <taxon>Viridiplantae</taxon>
        <taxon>Streptophyta</taxon>
        <taxon>Embryophyta</taxon>
        <taxon>Tracheophyta</taxon>
        <taxon>Spermatophyta</taxon>
        <taxon>Magnoliopsida</taxon>
        <taxon>eudicotyledons</taxon>
        <taxon>Gunneridae</taxon>
        <taxon>Pentapetalae</taxon>
        <taxon>asterids</taxon>
        <taxon>campanulids</taxon>
        <taxon>Apiales</taxon>
        <taxon>Apiaceae</taxon>
        <taxon>Apioideae</taxon>
        <taxon>apioid superclade</taxon>
        <taxon>Apieae</taxon>
        <taxon>Apium</taxon>
    </lineage>
</organism>
<feature type="region of interest" description="Disordered" evidence="5">
    <location>
        <begin position="202"/>
        <end position="223"/>
    </location>
</feature>
<comment type="caution">
    <text evidence="7">The sequence shown here is derived from an EMBL/GenBank/DDBJ whole genome shotgun (WGS) entry which is preliminary data.</text>
</comment>
<keyword evidence="3" id="KW-0804">Transcription</keyword>
<dbReference type="GO" id="GO:0003677">
    <property type="term" value="F:DNA binding"/>
    <property type="evidence" value="ECO:0007669"/>
    <property type="project" value="UniProtKB-KW"/>
</dbReference>
<dbReference type="InterPro" id="IPR036093">
    <property type="entry name" value="NAC_dom_sf"/>
</dbReference>
<protein>
    <recommendedName>
        <fullName evidence="6">NAC domain-containing protein</fullName>
    </recommendedName>
</protein>
<evidence type="ECO:0000256" key="1">
    <source>
        <dbReference type="ARBA" id="ARBA00023015"/>
    </source>
</evidence>
<accession>A0A6L5BAC5</accession>
<name>A0A6L5BAC5_APIGR</name>
<dbReference type="Proteomes" id="UP000593563">
    <property type="component" value="Unassembled WGS sequence"/>
</dbReference>
<evidence type="ECO:0000256" key="4">
    <source>
        <dbReference type="ARBA" id="ARBA00023242"/>
    </source>
</evidence>
<evidence type="ECO:0000256" key="3">
    <source>
        <dbReference type="ARBA" id="ARBA00023163"/>
    </source>
</evidence>
<dbReference type="EMBL" id="WRXP01000722">
    <property type="protein sequence ID" value="KAF1002631.1"/>
    <property type="molecule type" value="Genomic_DNA"/>
</dbReference>
<feature type="domain" description="NAC" evidence="6">
    <location>
        <begin position="17"/>
        <end position="169"/>
    </location>
</feature>
<proteinExistence type="predicted"/>
<evidence type="ECO:0000256" key="2">
    <source>
        <dbReference type="ARBA" id="ARBA00023125"/>
    </source>
</evidence>
<evidence type="ECO:0000256" key="5">
    <source>
        <dbReference type="SAM" id="MobiDB-lite"/>
    </source>
</evidence>
<dbReference type="SUPFAM" id="SSF101941">
    <property type="entry name" value="NAC domain"/>
    <property type="match status" value="1"/>
</dbReference>
<dbReference type="AlphaFoldDB" id="A0A6L5BAC5"/>